<dbReference type="RefSeq" id="WP_255178065.1">
    <property type="nucleotide sequence ID" value="NZ_CP101462.1"/>
</dbReference>
<protein>
    <submittedName>
        <fullName evidence="2">Uncharacterized protein</fullName>
    </submittedName>
</protein>
<proteinExistence type="predicted"/>
<keyword evidence="3" id="KW-1185">Reference proteome</keyword>
<evidence type="ECO:0000313" key="3">
    <source>
        <dbReference type="Proteomes" id="UP001060325"/>
    </source>
</evidence>
<keyword evidence="1" id="KW-0812">Transmembrane</keyword>
<feature type="transmembrane region" description="Helical" evidence="1">
    <location>
        <begin position="6"/>
        <end position="23"/>
    </location>
</feature>
<organism evidence="2 3">
    <name type="scientific">Exiguobacterium aurantiacum</name>
    <dbReference type="NCBI Taxonomy" id="33987"/>
    <lineage>
        <taxon>Bacteria</taxon>
        <taxon>Bacillati</taxon>
        <taxon>Bacillota</taxon>
        <taxon>Bacilli</taxon>
        <taxon>Bacillales</taxon>
        <taxon>Bacillales Family XII. Incertae Sedis</taxon>
        <taxon>Exiguobacterium</taxon>
    </lineage>
</organism>
<evidence type="ECO:0000313" key="2">
    <source>
        <dbReference type="EMBL" id="UTT43705.1"/>
    </source>
</evidence>
<dbReference type="Proteomes" id="UP001060325">
    <property type="component" value="Chromosome"/>
</dbReference>
<accession>A0ABY5FQB0</accession>
<keyword evidence="1" id="KW-0472">Membrane</keyword>
<sequence>MKKLLIYASVVGTTIRVVYWLFLKVKSNHTSCRLEDKKIDFEPKQRQNESSPNVNVLEQTIEAKSENARAIYERHSVAREILRDAYSNITEDFVEDFSSEKEMNQENMVDNKHISVMKETDLISDELDELLK</sequence>
<reference evidence="2" key="1">
    <citation type="submission" date="2022-07" db="EMBL/GenBank/DDBJ databases">
        <title>Complete genome of CX2.</title>
        <authorList>
            <person name="Cao G."/>
        </authorList>
    </citation>
    <scope>NUCLEOTIDE SEQUENCE</scope>
    <source>
        <strain evidence="2">CX2</strain>
    </source>
</reference>
<name>A0ABY5FQB0_9BACL</name>
<evidence type="ECO:0000256" key="1">
    <source>
        <dbReference type="SAM" id="Phobius"/>
    </source>
</evidence>
<keyword evidence="1" id="KW-1133">Transmembrane helix</keyword>
<dbReference type="EMBL" id="CP101462">
    <property type="protein sequence ID" value="UTT43705.1"/>
    <property type="molecule type" value="Genomic_DNA"/>
</dbReference>
<gene>
    <name evidence="2" type="ORF">NMQ00_04150</name>
</gene>